<name>A0A0G1FSC6_9BACT</name>
<dbReference type="GO" id="GO:0009025">
    <property type="term" value="F:tagatose-bisphosphate aldolase activity"/>
    <property type="evidence" value="ECO:0007669"/>
    <property type="project" value="UniProtKB-EC"/>
</dbReference>
<comment type="caution">
    <text evidence="3">The sequence shown here is derived from an EMBL/GenBank/DDBJ whole genome shotgun (WGS) entry which is preliminary data.</text>
</comment>
<reference evidence="3 4" key="1">
    <citation type="journal article" date="2015" name="Nature">
        <title>rRNA introns, odd ribosomes, and small enigmatic genomes across a large radiation of phyla.</title>
        <authorList>
            <person name="Brown C.T."/>
            <person name="Hug L.A."/>
            <person name="Thomas B.C."/>
            <person name="Sharon I."/>
            <person name="Castelle C.J."/>
            <person name="Singh A."/>
            <person name="Wilkins M.J."/>
            <person name="Williams K.H."/>
            <person name="Banfield J.F."/>
        </authorList>
    </citation>
    <scope>NUCLEOTIDE SEQUENCE [LARGE SCALE GENOMIC DNA]</scope>
</reference>
<evidence type="ECO:0000313" key="4">
    <source>
        <dbReference type="Proteomes" id="UP000034894"/>
    </source>
</evidence>
<dbReference type="InterPro" id="IPR050552">
    <property type="entry name" value="LacD_aldolase"/>
</dbReference>
<sequence length="280" mass="31505">MNKISAFSSQKKLLMLALDHRGSFEKLLKTGNIAGNENQIITIKRLLIESLNRLYSGILLDSKFGLPAYQEAAERNSGILAKPYLLAIEKSGYRKENGGRVTELEYSVEFLKKQGAKGVKILLYFHPQAATAGLQLRLTKKLLEECRQNSLPLFLEILTYPLNSHGFDLAASIIDSVTVFLENDIKPDVFKLEYPGNPEACQSITDLLSGTPWILLTKGVDFQTFKIFLRNAVTHGASGFLAGRSLWQDFIDRPQDKWPEFFSITVKERFQEITEIVTTG</sequence>
<dbReference type="AlphaFoldDB" id="A0A0G1FSC6"/>
<dbReference type="PANTHER" id="PTHR39340:SF1">
    <property type="entry name" value="SULFOFRUCTOSEPHOSPHATE ALDOLASE"/>
    <property type="match status" value="1"/>
</dbReference>
<gene>
    <name evidence="3" type="ORF">UV73_C0004G0068</name>
</gene>
<dbReference type="GO" id="GO:0061595">
    <property type="term" value="F:6-deoxy-6-sulfofructose-1-phosphate aldolase activity"/>
    <property type="evidence" value="ECO:0007669"/>
    <property type="project" value="TreeGrafter"/>
</dbReference>
<evidence type="ECO:0000256" key="2">
    <source>
        <dbReference type="ARBA" id="ARBA00023239"/>
    </source>
</evidence>
<protein>
    <submittedName>
        <fullName evidence="3">Tagatose-bisphosphate aldolase, tagatose 1,6-diphosphate aldolase</fullName>
        <ecNumber evidence="3">4.1.2.40</ecNumber>
    </submittedName>
</protein>
<comment type="similarity">
    <text evidence="1">Belongs to the aldolase LacD family.</text>
</comment>
<dbReference type="EMBL" id="LCFP01000004">
    <property type="protein sequence ID" value="KKS97926.1"/>
    <property type="molecule type" value="Genomic_DNA"/>
</dbReference>
<proteinExistence type="inferred from homology"/>
<dbReference type="InterPro" id="IPR013785">
    <property type="entry name" value="Aldolase_TIM"/>
</dbReference>
<evidence type="ECO:0000256" key="1">
    <source>
        <dbReference type="ARBA" id="ARBA00008679"/>
    </source>
</evidence>
<dbReference type="PANTHER" id="PTHR39340">
    <property type="entry name" value="SULFOFRUCTOSEPHOSPHATE ALDOLASE"/>
    <property type="match status" value="1"/>
</dbReference>
<dbReference type="STRING" id="1618443.UV73_C0004G0068"/>
<dbReference type="Proteomes" id="UP000034894">
    <property type="component" value="Unassembled WGS sequence"/>
</dbReference>
<dbReference type="EC" id="4.1.2.40" evidence="3"/>
<dbReference type="SUPFAM" id="SSF51569">
    <property type="entry name" value="Aldolase"/>
    <property type="match status" value="1"/>
</dbReference>
<dbReference type="GO" id="GO:1902777">
    <property type="term" value="P:6-sulfoquinovose(1-) catabolic process"/>
    <property type="evidence" value="ECO:0007669"/>
    <property type="project" value="TreeGrafter"/>
</dbReference>
<dbReference type="Gene3D" id="3.20.20.70">
    <property type="entry name" value="Aldolase class I"/>
    <property type="match status" value="1"/>
</dbReference>
<keyword evidence="2 3" id="KW-0456">Lyase</keyword>
<organism evidence="3 4">
    <name type="scientific">Candidatus Gottesmanbacteria bacterium GW2011_GWA2_43_14</name>
    <dbReference type="NCBI Taxonomy" id="1618443"/>
    <lineage>
        <taxon>Bacteria</taxon>
        <taxon>Candidatus Gottesmaniibacteriota</taxon>
    </lineage>
</organism>
<dbReference type="InterPro" id="IPR002915">
    <property type="entry name" value="DeoC/FbaB/LacD_aldolase"/>
</dbReference>
<dbReference type="Pfam" id="PF01791">
    <property type="entry name" value="DeoC"/>
    <property type="match status" value="1"/>
</dbReference>
<evidence type="ECO:0000313" key="3">
    <source>
        <dbReference type="EMBL" id="KKS97926.1"/>
    </source>
</evidence>
<accession>A0A0G1FSC6</accession>